<sequence>MHGRILMKDLEDVDDPSGFNSFCFQNSFFWVVCFLGLPKAQTIDEGSSSSFPLKIDVGAFDDQSGNKDAHWNFKTRGKSRSLSSSSHTPALYGQLMIIRFEGFQGKRILQAYREETASDVSATASIVRSMVDENELIIVGR</sequence>
<protein>
    <submittedName>
        <fullName evidence="1">Uncharacterized protein</fullName>
    </submittedName>
</protein>
<evidence type="ECO:0000313" key="2">
    <source>
        <dbReference type="Proteomes" id="UP000886885"/>
    </source>
</evidence>
<dbReference type="Proteomes" id="UP000886885">
    <property type="component" value="Chromosome 18D"/>
</dbReference>
<name>A0A8X8BXM2_POPTO</name>
<accession>A0A8X8BXM2</accession>
<reference evidence="1" key="1">
    <citation type="journal article" date="2020" name="bioRxiv">
        <title>Hybrid origin of Populus tomentosa Carr. identified through genome sequencing and phylogenomic analysis.</title>
        <authorList>
            <person name="An X."/>
            <person name="Gao K."/>
            <person name="Chen Z."/>
            <person name="Li J."/>
            <person name="Yang X."/>
            <person name="Yang X."/>
            <person name="Zhou J."/>
            <person name="Guo T."/>
            <person name="Zhao T."/>
            <person name="Huang S."/>
            <person name="Miao D."/>
            <person name="Khan W.U."/>
            <person name="Rao P."/>
            <person name="Ye M."/>
            <person name="Lei B."/>
            <person name="Liao W."/>
            <person name="Wang J."/>
            <person name="Ji L."/>
            <person name="Li Y."/>
            <person name="Guo B."/>
            <person name="Mustafa N.S."/>
            <person name="Li S."/>
            <person name="Yun Q."/>
            <person name="Keller S.R."/>
            <person name="Mao J."/>
            <person name="Zhang R."/>
            <person name="Strauss S.H."/>
        </authorList>
    </citation>
    <scope>NUCLEOTIDE SEQUENCE</scope>
    <source>
        <strain evidence="1">GM15</strain>
        <tissue evidence="1">Leaf</tissue>
    </source>
</reference>
<organism evidence="1 2">
    <name type="scientific">Populus tomentosa</name>
    <name type="common">Chinese white poplar</name>
    <dbReference type="NCBI Taxonomy" id="118781"/>
    <lineage>
        <taxon>Eukaryota</taxon>
        <taxon>Viridiplantae</taxon>
        <taxon>Streptophyta</taxon>
        <taxon>Embryophyta</taxon>
        <taxon>Tracheophyta</taxon>
        <taxon>Spermatophyta</taxon>
        <taxon>Magnoliopsida</taxon>
        <taxon>eudicotyledons</taxon>
        <taxon>Gunneridae</taxon>
        <taxon>Pentapetalae</taxon>
        <taxon>rosids</taxon>
        <taxon>fabids</taxon>
        <taxon>Malpighiales</taxon>
        <taxon>Salicaceae</taxon>
        <taxon>Saliceae</taxon>
        <taxon>Populus</taxon>
    </lineage>
</organism>
<keyword evidence="2" id="KW-1185">Reference proteome</keyword>
<dbReference type="AlphaFoldDB" id="A0A8X8BXM2"/>
<comment type="caution">
    <text evidence="1">The sequence shown here is derived from an EMBL/GenBank/DDBJ whole genome shotgun (WGS) entry which is preliminary data.</text>
</comment>
<dbReference type="EMBL" id="JAAWWB010000036">
    <property type="protein sequence ID" value="KAG6739791.1"/>
    <property type="molecule type" value="Genomic_DNA"/>
</dbReference>
<proteinExistence type="predicted"/>
<gene>
    <name evidence="1" type="ORF">POTOM_057406</name>
</gene>
<evidence type="ECO:0000313" key="1">
    <source>
        <dbReference type="EMBL" id="KAG6739791.1"/>
    </source>
</evidence>